<organism evidence="1 2">
    <name type="scientific">Racocetra persica</name>
    <dbReference type="NCBI Taxonomy" id="160502"/>
    <lineage>
        <taxon>Eukaryota</taxon>
        <taxon>Fungi</taxon>
        <taxon>Fungi incertae sedis</taxon>
        <taxon>Mucoromycota</taxon>
        <taxon>Glomeromycotina</taxon>
        <taxon>Glomeromycetes</taxon>
        <taxon>Diversisporales</taxon>
        <taxon>Gigasporaceae</taxon>
        <taxon>Racocetra</taxon>
    </lineage>
</organism>
<comment type="caution">
    <text evidence="1">The sequence shown here is derived from an EMBL/GenBank/DDBJ whole genome shotgun (WGS) entry which is preliminary data.</text>
</comment>
<feature type="non-terminal residue" evidence="1">
    <location>
        <position position="1"/>
    </location>
</feature>
<proteinExistence type="predicted"/>
<evidence type="ECO:0000313" key="2">
    <source>
        <dbReference type="Proteomes" id="UP000789920"/>
    </source>
</evidence>
<gene>
    <name evidence="1" type="ORF">RPERSI_LOCUS26614</name>
</gene>
<reference evidence="1" key="1">
    <citation type="submission" date="2021-06" db="EMBL/GenBank/DDBJ databases">
        <authorList>
            <person name="Kallberg Y."/>
            <person name="Tangrot J."/>
            <person name="Rosling A."/>
        </authorList>
    </citation>
    <scope>NUCLEOTIDE SEQUENCE</scope>
    <source>
        <strain evidence="1">MA461A</strain>
    </source>
</reference>
<dbReference type="EMBL" id="CAJVQC010091335">
    <property type="protein sequence ID" value="CAG8825927.1"/>
    <property type="molecule type" value="Genomic_DNA"/>
</dbReference>
<feature type="non-terminal residue" evidence="1">
    <location>
        <position position="47"/>
    </location>
</feature>
<accession>A0ACA9S5A3</accession>
<protein>
    <submittedName>
        <fullName evidence="1">12665_t:CDS:1</fullName>
    </submittedName>
</protein>
<name>A0ACA9S5A3_9GLOM</name>
<sequence length="47" mass="5384">TVLQKDDSKYFYEAEFVPISVCVFYCETTVFLSPVDLCGSLNCMLHQ</sequence>
<evidence type="ECO:0000313" key="1">
    <source>
        <dbReference type="EMBL" id="CAG8825927.1"/>
    </source>
</evidence>
<keyword evidence="2" id="KW-1185">Reference proteome</keyword>
<dbReference type="Proteomes" id="UP000789920">
    <property type="component" value="Unassembled WGS sequence"/>
</dbReference>